<dbReference type="RefSeq" id="WP_232005634.1">
    <property type="nucleotide sequence ID" value="NZ_LT907975.1"/>
</dbReference>
<name>A0A2C8FD73_9BACT</name>
<dbReference type="InterPro" id="IPR050289">
    <property type="entry name" value="TorD/DmsD_chaperones"/>
</dbReference>
<proteinExistence type="predicted"/>
<dbReference type="SUPFAM" id="SSF89155">
    <property type="entry name" value="TorD-like"/>
    <property type="match status" value="1"/>
</dbReference>
<evidence type="ECO:0000313" key="3">
    <source>
        <dbReference type="Proteomes" id="UP000219215"/>
    </source>
</evidence>
<dbReference type="Proteomes" id="UP000219215">
    <property type="component" value="Chromosome DPRO"/>
</dbReference>
<dbReference type="InterPro" id="IPR036411">
    <property type="entry name" value="TorD-like_sf"/>
</dbReference>
<dbReference type="InterPro" id="IPR020945">
    <property type="entry name" value="DMSO/NO3_reduct_chaperone"/>
</dbReference>
<sequence>MADNEHIMEKGAALRDFFASVDANDLQAAGLALAQRFNLPLDGEIDWTEVEYDFNRLFVGPAAVPAPPYASAYQVEPTLMGKPALEARKVYRRLGLAVPDQGQTPDDHLAFELDAAIALIGLDVSGDDDLAGTKAWFIADHMGKWVPDFIAAIKAEQDVTPAVAVAADALGRWLESAVSHDRH</sequence>
<organism evidence="2 3">
    <name type="scientific">Pseudodesulfovibrio profundus</name>
    <dbReference type="NCBI Taxonomy" id="57320"/>
    <lineage>
        <taxon>Bacteria</taxon>
        <taxon>Pseudomonadati</taxon>
        <taxon>Thermodesulfobacteriota</taxon>
        <taxon>Desulfovibrionia</taxon>
        <taxon>Desulfovibrionales</taxon>
        <taxon>Desulfovibrionaceae</taxon>
    </lineage>
</organism>
<accession>A0A2C8FD73</accession>
<dbReference type="PANTHER" id="PTHR34227:SF12">
    <property type="entry name" value="CHAPERONE PROTEIN YCDY"/>
    <property type="match status" value="1"/>
</dbReference>
<keyword evidence="3" id="KW-1185">Reference proteome</keyword>
<evidence type="ECO:0000313" key="2">
    <source>
        <dbReference type="EMBL" id="SOB60405.1"/>
    </source>
</evidence>
<dbReference type="EMBL" id="LT907975">
    <property type="protein sequence ID" value="SOB60405.1"/>
    <property type="molecule type" value="Genomic_DNA"/>
</dbReference>
<reference evidence="3" key="1">
    <citation type="submission" date="2017-09" db="EMBL/GenBank/DDBJ databases">
        <authorList>
            <person name="Regsiter A."/>
            <person name="William W."/>
        </authorList>
    </citation>
    <scope>NUCLEOTIDE SEQUENCE [LARGE SCALE GENOMIC DNA]</scope>
    <source>
        <strain evidence="3">500-1</strain>
    </source>
</reference>
<dbReference type="KEGG" id="pprf:DPRO_3489"/>
<protein>
    <submittedName>
        <fullName evidence="2">Cytoplasmic chaperone TorD family protein</fullName>
    </submittedName>
</protein>
<dbReference type="AlphaFoldDB" id="A0A2C8FD73"/>
<dbReference type="PANTHER" id="PTHR34227">
    <property type="entry name" value="CHAPERONE PROTEIN YCDY"/>
    <property type="match status" value="1"/>
</dbReference>
<dbReference type="Pfam" id="PF02613">
    <property type="entry name" value="Nitrate_red_del"/>
    <property type="match status" value="1"/>
</dbReference>
<gene>
    <name evidence="2" type="ORF">DPRO_3489</name>
</gene>
<evidence type="ECO:0000256" key="1">
    <source>
        <dbReference type="ARBA" id="ARBA00023186"/>
    </source>
</evidence>
<dbReference type="Gene3D" id="1.10.3480.10">
    <property type="entry name" value="TorD-like"/>
    <property type="match status" value="1"/>
</dbReference>
<keyword evidence="1" id="KW-0143">Chaperone</keyword>